<evidence type="ECO:0000313" key="2">
    <source>
        <dbReference type="EMBL" id="CAD7239353.1"/>
    </source>
</evidence>
<dbReference type="SUPFAM" id="SSF52540">
    <property type="entry name" value="P-loop containing nucleoside triphosphate hydrolases"/>
    <property type="match status" value="1"/>
</dbReference>
<proteinExistence type="predicted"/>
<dbReference type="OrthoDB" id="6500128at2759"/>
<reference evidence="2" key="1">
    <citation type="submission" date="2020-11" db="EMBL/GenBank/DDBJ databases">
        <authorList>
            <person name="Tran Van P."/>
        </authorList>
    </citation>
    <scope>NUCLEOTIDE SEQUENCE</scope>
</reference>
<feature type="non-terminal residue" evidence="2">
    <location>
        <position position="1"/>
    </location>
</feature>
<dbReference type="GO" id="GO:0042626">
    <property type="term" value="F:ATPase-coupled transmembrane transporter activity"/>
    <property type="evidence" value="ECO:0007669"/>
    <property type="project" value="TreeGrafter"/>
</dbReference>
<dbReference type="InterPro" id="IPR003439">
    <property type="entry name" value="ABC_transporter-like_ATP-bd"/>
</dbReference>
<gene>
    <name evidence="2" type="ORF">CTOB1V02_LOCUS17168</name>
</gene>
<dbReference type="PANTHER" id="PTHR24221:SF654">
    <property type="entry name" value="ATP-BINDING CASSETTE SUB-FAMILY B MEMBER 6"/>
    <property type="match status" value="1"/>
</dbReference>
<feature type="domain" description="ABC transporter" evidence="1">
    <location>
        <begin position="3"/>
        <end position="104"/>
    </location>
</feature>
<evidence type="ECO:0000259" key="1">
    <source>
        <dbReference type="Pfam" id="PF00005"/>
    </source>
</evidence>
<accession>A0A7R8WW79</accession>
<organism evidence="2">
    <name type="scientific">Cyprideis torosa</name>
    <dbReference type="NCBI Taxonomy" id="163714"/>
    <lineage>
        <taxon>Eukaryota</taxon>
        <taxon>Metazoa</taxon>
        <taxon>Ecdysozoa</taxon>
        <taxon>Arthropoda</taxon>
        <taxon>Crustacea</taxon>
        <taxon>Oligostraca</taxon>
        <taxon>Ostracoda</taxon>
        <taxon>Podocopa</taxon>
        <taxon>Podocopida</taxon>
        <taxon>Cytherocopina</taxon>
        <taxon>Cytheroidea</taxon>
        <taxon>Cytherideidae</taxon>
        <taxon>Cyprideis</taxon>
    </lineage>
</organism>
<dbReference type="InterPro" id="IPR039421">
    <property type="entry name" value="Type_1_exporter"/>
</dbReference>
<dbReference type="InterPro" id="IPR027417">
    <property type="entry name" value="P-loop_NTPase"/>
</dbReference>
<name>A0A7R8WW79_9CRUS</name>
<dbReference type="GO" id="GO:0005524">
    <property type="term" value="F:ATP binding"/>
    <property type="evidence" value="ECO:0007669"/>
    <property type="project" value="InterPro"/>
</dbReference>
<dbReference type="Pfam" id="PF00005">
    <property type="entry name" value="ABC_tran"/>
    <property type="match status" value="1"/>
</dbReference>
<dbReference type="AlphaFoldDB" id="A0A7R8WW79"/>
<dbReference type="PANTHER" id="PTHR24221">
    <property type="entry name" value="ATP-BINDING CASSETTE SUB-FAMILY B"/>
    <property type="match status" value="1"/>
</dbReference>
<dbReference type="GO" id="GO:0016887">
    <property type="term" value="F:ATP hydrolysis activity"/>
    <property type="evidence" value="ECO:0007669"/>
    <property type="project" value="InterPro"/>
</dbReference>
<protein>
    <recommendedName>
        <fullName evidence="1">ABC transporter domain-containing protein</fullName>
    </recommendedName>
</protein>
<dbReference type="EMBL" id="OB723453">
    <property type="protein sequence ID" value="CAD7239353.1"/>
    <property type="molecule type" value="Genomic_DNA"/>
</dbReference>
<sequence>DNIDTTEIPLSDLRDQIAFVGQQVTLFSGSVRSNIAYGRLDSSSDEDIIRAAKAAHAWEFIERLPEGLDTEVGEDGVLLSGGQRQRLAIARALLKDAPVLILDD</sequence>
<dbReference type="Gene3D" id="3.40.50.300">
    <property type="entry name" value="P-loop containing nucleotide triphosphate hydrolases"/>
    <property type="match status" value="1"/>
</dbReference>